<proteinExistence type="predicted"/>
<organism evidence="1 2">
    <name type="scientific">Micromonospora nigra</name>
    <dbReference type="NCBI Taxonomy" id="145857"/>
    <lineage>
        <taxon>Bacteria</taxon>
        <taxon>Bacillati</taxon>
        <taxon>Actinomycetota</taxon>
        <taxon>Actinomycetes</taxon>
        <taxon>Micromonosporales</taxon>
        <taxon>Micromonosporaceae</taxon>
        <taxon>Micromonospora</taxon>
    </lineage>
</organism>
<name>A0A1C6S7S3_9ACTN</name>
<evidence type="ECO:0000313" key="2">
    <source>
        <dbReference type="Proteomes" id="UP000199699"/>
    </source>
</evidence>
<dbReference type="RefSeq" id="WP_091082467.1">
    <property type="nucleotide sequence ID" value="NZ_FMHT01000003.1"/>
</dbReference>
<dbReference type="Proteomes" id="UP000199699">
    <property type="component" value="Unassembled WGS sequence"/>
</dbReference>
<evidence type="ECO:0000313" key="1">
    <source>
        <dbReference type="EMBL" id="SCL25544.1"/>
    </source>
</evidence>
<dbReference type="OrthoDB" id="5192010at2"/>
<sequence>MQLDMPGWLSLVTRAAVTSAVATVETADPSGVVRVVSEHHLRAESLLRWSYAVKDDHGESHSSCDGRELVQVSGTRKPVRSRVPDESAVDDPWYFYSWPAAVDAWFVEMLRPVDLLARVVVSTVEQDAAGAVHIGAGPMGNEPAPYNGFSLPDGRALRITLDTARGCLSEVLVSTAGRPARTYRLTHLR</sequence>
<dbReference type="STRING" id="145857.GA0070616_3125"/>
<reference evidence="1 2" key="1">
    <citation type="submission" date="2016-06" db="EMBL/GenBank/DDBJ databases">
        <authorList>
            <person name="Kjaerup R.B."/>
            <person name="Dalgaard T.S."/>
            <person name="Juul-Madsen H.R."/>
        </authorList>
    </citation>
    <scope>NUCLEOTIDE SEQUENCE [LARGE SCALE GENOMIC DNA]</scope>
    <source>
        <strain evidence="1 2">DSM 43818</strain>
    </source>
</reference>
<accession>A0A1C6S7S3</accession>
<gene>
    <name evidence="1" type="ORF">GA0070616_3125</name>
</gene>
<dbReference type="AlphaFoldDB" id="A0A1C6S7S3"/>
<dbReference type="EMBL" id="FMHT01000003">
    <property type="protein sequence ID" value="SCL25544.1"/>
    <property type="molecule type" value="Genomic_DNA"/>
</dbReference>
<protein>
    <submittedName>
        <fullName evidence="1">Uncharacterized protein</fullName>
    </submittedName>
</protein>
<keyword evidence="2" id="KW-1185">Reference proteome</keyword>